<dbReference type="AlphaFoldDB" id="A0A0C3AB65"/>
<comment type="caution">
    <text evidence="2">The sequence shown here is derived from an EMBL/GenBank/DDBJ whole genome shotgun (WGS) entry which is preliminary data.</text>
</comment>
<protein>
    <submittedName>
        <fullName evidence="2">Uncharacterized protein</fullName>
    </submittedName>
</protein>
<dbReference type="EMBL" id="MRBO01000442">
    <property type="protein sequence ID" value="KAB2584412.1"/>
    <property type="molecule type" value="Genomic_DNA"/>
</dbReference>
<evidence type="ECO:0000313" key="2">
    <source>
        <dbReference type="EMBL" id="KAB2587255.1"/>
    </source>
</evidence>
<organism evidence="2 3">
    <name type="scientific">Rhodococcus erythropolis</name>
    <name type="common">Arthrobacter picolinophilus</name>
    <dbReference type="NCBI Taxonomy" id="1833"/>
    <lineage>
        <taxon>Bacteria</taxon>
        <taxon>Bacillati</taxon>
        <taxon>Actinomycetota</taxon>
        <taxon>Actinomycetes</taxon>
        <taxon>Mycobacteriales</taxon>
        <taxon>Nocardiaceae</taxon>
        <taxon>Rhodococcus</taxon>
        <taxon>Rhodococcus erythropolis group</taxon>
    </lineage>
</organism>
<gene>
    <name evidence="2" type="ORF">BS297_00825</name>
    <name evidence="1" type="ORF">BS297_15860</name>
</gene>
<evidence type="ECO:0000313" key="1">
    <source>
        <dbReference type="EMBL" id="KAB2584412.1"/>
    </source>
</evidence>
<accession>A0A0C3AB65</accession>
<sequence>MVRYPLILAIDGNPYTIPSPEVTTLVLCTDHGELSIRVQATDLDWGPHMIRIEGLVDYNNEVCRLVAAYQVGIEPTQEAVGKAQLYTSEAVPD</sequence>
<dbReference type="EMBL" id="MRBO01000021">
    <property type="protein sequence ID" value="KAB2587255.1"/>
    <property type="molecule type" value="Genomic_DNA"/>
</dbReference>
<reference evidence="2 3" key="1">
    <citation type="journal article" date="2017" name="Poromechanics V (2013)">
        <title>Genomic Characterization of the Arsenic-Tolerant Actinobacterium, &lt;i&gt;Rhodococcus erythropolis&lt;/i&gt; S43.</title>
        <authorList>
            <person name="Retamal-Morales G."/>
            <person name="Mehnert M."/>
            <person name="Schwabe R."/>
            <person name="Tischler D."/>
            <person name="Schloemann M."/>
            <person name="Levican G.J."/>
        </authorList>
    </citation>
    <scope>NUCLEOTIDE SEQUENCE [LARGE SCALE GENOMIC DNA]</scope>
    <source>
        <strain evidence="2 3">S43</strain>
    </source>
</reference>
<dbReference type="Proteomes" id="UP000325576">
    <property type="component" value="Unassembled WGS sequence"/>
</dbReference>
<name>A0A0C3AB65_RHOER</name>
<evidence type="ECO:0000313" key="3">
    <source>
        <dbReference type="Proteomes" id="UP000325576"/>
    </source>
</evidence>
<proteinExistence type="predicted"/>